<dbReference type="PANTHER" id="PTHR30231">
    <property type="entry name" value="DNA POLYMERASE III SUBUNIT EPSILON"/>
    <property type="match status" value="1"/>
</dbReference>
<protein>
    <submittedName>
        <fullName evidence="5">DNA polymerase-3 subunit epsilon</fullName>
        <ecNumber evidence="5">2.7.7.7</ecNumber>
    </submittedName>
</protein>
<keyword evidence="5" id="KW-0808">Transferase</keyword>
<evidence type="ECO:0000313" key="5">
    <source>
        <dbReference type="EMBL" id="MBB5892687.1"/>
    </source>
</evidence>
<accession>A0A7W9NGN7</accession>
<dbReference type="Pfam" id="PF00929">
    <property type="entry name" value="RNase_T"/>
    <property type="match status" value="1"/>
</dbReference>
<name>A0A7W9NGN7_9PSEU</name>
<feature type="domain" description="Exonuclease" evidence="4">
    <location>
        <begin position="4"/>
        <end position="172"/>
    </location>
</feature>
<comment type="caution">
    <text evidence="5">The sequence shown here is derived from an EMBL/GenBank/DDBJ whole genome shotgun (WGS) entry which is preliminary data.</text>
</comment>
<dbReference type="InterPro" id="IPR036420">
    <property type="entry name" value="BRCT_dom_sf"/>
</dbReference>
<dbReference type="Gene3D" id="3.30.420.10">
    <property type="entry name" value="Ribonuclease H-like superfamily/Ribonuclease H"/>
    <property type="match status" value="1"/>
</dbReference>
<gene>
    <name evidence="5" type="ORF">BJ998_003883</name>
</gene>
<dbReference type="CDD" id="cd06127">
    <property type="entry name" value="DEDDh"/>
    <property type="match status" value="1"/>
</dbReference>
<evidence type="ECO:0000256" key="2">
    <source>
        <dbReference type="ARBA" id="ARBA00022801"/>
    </source>
</evidence>
<evidence type="ECO:0000256" key="3">
    <source>
        <dbReference type="ARBA" id="ARBA00022839"/>
    </source>
</evidence>
<organism evidence="5 6">
    <name type="scientific">Kutzneria kofuensis</name>
    <dbReference type="NCBI Taxonomy" id="103725"/>
    <lineage>
        <taxon>Bacteria</taxon>
        <taxon>Bacillati</taxon>
        <taxon>Actinomycetota</taxon>
        <taxon>Actinomycetes</taxon>
        <taxon>Pseudonocardiales</taxon>
        <taxon>Pseudonocardiaceae</taxon>
        <taxon>Kutzneria</taxon>
    </lineage>
</organism>
<dbReference type="Gene3D" id="3.40.50.10190">
    <property type="entry name" value="BRCT domain"/>
    <property type="match status" value="1"/>
</dbReference>
<evidence type="ECO:0000259" key="4">
    <source>
        <dbReference type="SMART" id="SM00479"/>
    </source>
</evidence>
<sequence length="291" mass="31015">MSDGYAVVDVETTGFAATGRDRVVEVAVVAVDRTGVITDEWCTVVNPGRDLGPQHIHRINAGDARRAPSFAQVAGALAARLARRVVVAHNLAFDARFLAAEFDRLGLPVPLSSELGLCTMALGAAYLPHRSGRSLKASCDAAGVELRDAHSALDDAHAAAGLLAHYLSRAGRPEPWTDLLAAASTWRWPTLPPDEVAEYRRGSYVPPVPTGEVPSLRIGDLVVFTGQAEQPRHELVERALAAGLRVNAGYVTRQTALLVAADPETMSTKARTARRYGVPIVSADLFATLIT</sequence>
<dbReference type="GO" id="GO:0003676">
    <property type="term" value="F:nucleic acid binding"/>
    <property type="evidence" value="ECO:0007669"/>
    <property type="project" value="InterPro"/>
</dbReference>
<dbReference type="SMART" id="SM00479">
    <property type="entry name" value="EXOIII"/>
    <property type="match status" value="1"/>
</dbReference>
<reference evidence="5 6" key="1">
    <citation type="submission" date="2020-08" db="EMBL/GenBank/DDBJ databases">
        <title>Sequencing the genomes of 1000 actinobacteria strains.</title>
        <authorList>
            <person name="Klenk H.-P."/>
        </authorList>
    </citation>
    <scope>NUCLEOTIDE SEQUENCE [LARGE SCALE GENOMIC DNA]</scope>
    <source>
        <strain evidence="5 6">DSM 43851</strain>
    </source>
</reference>
<keyword evidence="2" id="KW-0378">Hydrolase</keyword>
<dbReference type="AlphaFoldDB" id="A0A7W9NGN7"/>
<keyword evidence="5" id="KW-0548">Nucleotidyltransferase</keyword>
<dbReference type="SUPFAM" id="SSF52113">
    <property type="entry name" value="BRCT domain"/>
    <property type="match status" value="1"/>
</dbReference>
<dbReference type="EMBL" id="JACHIR010000001">
    <property type="protein sequence ID" value="MBB5892687.1"/>
    <property type="molecule type" value="Genomic_DNA"/>
</dbReference>
<proteinExistence type="predicted"/>
<dbReference type="RefSeq" id="WP_184863587.1">
    <property type="nucleotide sequence ID" value="NZ_BAAAWY010000001.1"/>
</dbReference>
<evidence type="ECO:0000256" key="1">
    <source>
        <dbReference type="ARBA" id="ARBA00022722"/>
    </source>
</evidence>
<keyword evidence="3" id="KW-0269">Exonuclease</keyword>
<dbReference type="SUPFAM" id="SSF53098">
    <property type="entry name" value="Ribonuclease H-like"/>
    <property type="match status" value="1"/>
</dbReference>
<dbReference type="InterPro" id="IPR012337">
    <property type="entry name" value="RNaseH-like_sf"/>
</dbReference>
<dbReference type="GO" id="GO:0008408">
    <property type="term" value="F:3'-5' exonuclease activity"/>
    <property type="evidence" value="ECO:0007669"/>
    <property type="project" value="TreeGrafter"/>
</dbReference>
<dbReference type="InterPro" id="IPR036397">
    <property type="entry name" value="RNaseH_sf"/>
</dbReference>
<keyword evidence="1" id="KW-0540">Nuclease</keyword>
<keyword evidence="6" id="KW-1185">Reference proteome</keyword>
<dbReference type="GO" id="GO:0005829">
    <property type="term" value="C:cytosol"/>
    <property type="evidence" value="ECO:0007669"/>
    <property type="project" value="TreeGrafter"/>
</dbReference>
<evidence type="ECO:0000313" key="6">
    <source>
        <dbReference type="Proteomes" id="UP000585638"/>
    </source>
</evidence>
<dbReference type="InterPro" id="IPR013520">
    <property type="entry name" value="Ribonucl_H"/>
</dbReference>
<dbReference type="Proteomes" id="UP000585638">
    <property type="component" value="Unassembled WGS sequence"/>
</dbReference>
<dbReference type="FunFam" id="3.30.420.10:FF:000045">
    <property type="entry name" value="3'-5' exonuclease DinG"/>
    <property type="match status" value="1"/>
</dbReference>
<dbReference type="EC" id="2.7.7.7" evidence="5"/>
<dbReference type="Pfam" id="PF00533">
    <property type="entry name" value="BRCT"/>
    <property type="match status" value="1"/>
</dbReference>
<dbReference type="GO" id="GO:0003887">
    <property type="term" value="F:DNA-directed DNA polymerase activity"/>
    <property type="evidence" value="ECO:0007669"/>
    <property type="project" value="UniProtKB-EC"/>
</dbReference>
<dbReference type="PANTHER" id="PTHR30231:SF4">
    <property type="entry name" value="PROTEIN NEN2"/>
    <property type="match status" value="1"/>
</dbReference>
<dbReference type="InterPro" id="IPR001357">
    <property type="entry name" value="BRCT_dom"/>
</dbReference>